<reference evidence="2 3" key="1">
    <citation type="submission" date="2024-01" db="EMBL/GenBank/DDBJ databases">
        <title>Complete genome of Cladobotryum mycophilum ATHUM6906.</title>
        <authorList>
            <person name="Christinaki A.C."/>
            <person name="Myridakis A.I."/>
            <person name="Kouvelis V.N."/>
        </authorList>
    </citation>
    <scope>NUCLEOTIDE SEQUENCE [LARGE SCALE GENOMIC DNA]</scope>
    <source>
        <strain evidence="2 3">ATHUM6906</strain>
    </source>
</reference>
<proteinExistence type="predicted"/>
<evidence type="ECO:0000256" key="1">
    <source>
        <dbReference type="SAM" id="MobiDB-lite"/>
    </source>
</evidence>
<organism evidence="2 3">
    <name type="scientific">Cladobotryum mycophilum</name>
    <dbReference type="NCBI Taxonomy" id="491253"/>
    <lineage>
        <taxon>Eukaryota</taxon>
        <taxon>Fungi</taxon>
        <taxon>Dikarya</taxon>
        <taxon>Ascomycota</taxon>
        <taxon>Pezizomycotina</taxon>
        <taxon>Sordariomycetes</taxon>
        <taxon>Hypocreomycetidae</taxon>
        <taxon>Hypocreales</taxon>
        <taxon>Hypocreaceae</taxon>
        <taxon>Cladobotryum</taxon>
    </lineage>
</organism>
<accession>A0ABR0SGJ2</accession>
<protein>
    <submittedName>
        <fullName evidence="2">Uncharacterized protein</fullName>
    </submittedName>
</protein>
<gene>
    <name evidence="2" type="ORF">PT974_09567</name>
</gene>
<sequence>MSGDTNNPESHSTQVNGGSDRTQDGTSSANESAQQRAEDNIQSDISLMLLRWFEESPKDEPFHGMAPKDPMPSSQQ</sequence>
<feature type="region of interest" description="Disordered" evidence="1">
    <location>
        <begin position="1"/>
        <end position="42"/>
    </location>
</feature>
<keyword evidence="3" id="KW-1185">Reference proteome</keyword>
<evidence type="ECO:0000313" key="2">
    <source>
        <dbReference type="EMBL" id="KAK5991287.1"/>
    </source>
</evidence>
<name>A0ABR0SGJ2_9HYPO</name>
<dbReference type="EMBL" id="JAVFKD010000014">
    <property type="protein sequence ID" value="KAK5991287.1"/>
    <property type="molecule type" value="Genomic_DNA"/>
</dbReference>
<dbReference type="Proteomes" id="UP001338125">
    <property type="component" value="Unassembled WGS sequence"/>
</dbReference>
<comment type="caution">
    <text evidence="2">The sequence shown here is derived from an EMBL/GenBank/DDBJ whole genome shotgun (WGS) entry which is preliminary data.</text>
</comment>
<evidence type="ECO:0000313" key="3">
    <source>
        <dbReference type="Proteomes" id="UP001338125"/>
    </source>
</evidence>